<dbReference type="Proteomes" id="UP000018144">
    <property type="component" value="Unassembled WGS sequence"/>
</dbReference>
<keyword evidence="3" id="KW-0326">Glycosidase</keyword>
<evidence type="ECO:0000256" key="2">
    <source>
        <dbReference type="ARBA" id="ARBA00022801"/>
    </source>
</evidence>
<evidence type="ECO:0000256" key="3">
    <source>
        <dbReference type="ARBA" id="ARBA00023295"/>
    </source>
</evidence>
<dbReference type="Gene3D" id="3.90.245.10">
    <property type="entry name" value="Ribonucleoside hydrolase-like"/>
    <property type="match status" value="1"/>
</dbReference>
<evidence type="ECO:0000313" key="6">
    <source>
        <dbReference type="Proteomes" id="UP000018144"/>
    </source>
</evidence>
<evidence type="ECO:0000313" key="5">
    <source>
        <dbReference type="EMBL" id="CCX11707.1"/>
    </source>
</evidence>
<evidence type="ECO:0000256" key="1">
    <source>
        <dbReference type="ARBA" id="ARBA00009176"/>
    </source>
</evidence>
<dbReference type="OMA" id="WVGVETK"/>
<dbReference type="STRING" id="1076935.U4L5X3"/>
<dbReference type="SUPFAM" id="SSF53590">
    <property type="entry name" value="Nucleoside hydrolase"/>
    <property type="match status" value="1"/>
</dbReference>
<dbReference type="PANTHER" id="PTHR12304:SF4">
    <property type="entry name" value="URIDINE NUCLEOSIDASE"/>
    <property type="match status" value="1"/>
</dbReference>
<dbReference type="CDD" id="cd02651">
    <property type="entry name" value="nuc_hydro_IU_UC_XIUA"/>
    <property type="match status" value="1"/>
</dbReference>
<dbReference type="AlphaFoldDB" id="U4L5X3"/>
<dbReference type="eggNOG" id="KOG2938">
    <property type="taxonomic scope" value="Eukaryota"/>
</dbReference>
<dbReference type="GO" id="GO:0005829">
    <property type="term" value="C:cytosol"/>
    <property type="evidence" value="ECO:0007669"/>
    <property type="project" value="TreeGrafter"/>
</dbReference>
<dbReference type="InterPro" id="IPR023186">
    <property type="entry name" value="IUNH"/>
</dbReference>
<organism evidence="5 6">
    <name type="scientific">Pyronema omphalodes (strain CBS 100304)</name>
    <name type="common">Pyronema confluens</name>
    <dbReference type="NCBI Taxonomy" id="1076935"/>
    <lineage>
        <taxon>Eukaryota</taxon>
        <taxon>Fungi</taxon>
        <taxon>Dikarya</taxon>
        <taxon>Ascomycota</taxon>
        <taxon>Pezizomycotina</taxon>
        <taxon>Pezizomycetes</taxon>
        <taxon>Pezizales</taxon>
        <taxon>Pyronemataceae</taxon>
        <taxon>Pyronema</taxon>
    </lineage>
</organism>
<accession>U4L5X3</accession>
<dbReference type="PANTHER" id="PTHR12304">
    <property type="entry name" value="INOSINE-URIDINE PREFERRING NUCLEOSIDE HYDROLASE"/>
    <property type="match status" value="1"/>
</dbReference>
<dbReference type="OrthoDB" id="432381at2759"/>
<dbReference type="GO" id="GO:0008477">
    <property type="term" value="F:purine nucleosidase activity"/>
    <property type="evidence" value="ECO:0007669"/>
    <property type="project" value="TreeGrafter"/>
</dbReference>
<proteinExistence type="inferred from homology"/>
<feature type="domain" description="Inosine/uridine-preferring nucleoside hydrolase" evidence="4">
    <location>
        <begin position="9"/>
        <end position="327"/>
    </location>
</feature>
<reference evidence="5 6" key="1">
    <citation type="journal article" date="2013" name="PLoS Genet.">
        <title>The genome and development-dependent transcriptomes of Pyronema confluens: a window into fungal evolution.</title>
        <authorList>
            <person name="Traeger S."/>
            <person name="Altegoer F."/>
            <person name="Freitag M."/>
            <person name="Gabaldon T."/>
            <person name="Kempken F."/>
            <person name="Kumar A."/>
            <person name="Marcet-Houben M."/>
            <person name="Poggeler S."/>
            <person name="Stajich J.E."/>
            <person name="Nowrousian M."/>
        </authorList>
    </citation>
    <scope>NUCLEOTIDE SEQUENCE [LARGE SCALE GENOMIC DNA]</scope>
    <source>
        <strain evidence="6">CBS 100304</strain>
        <tissue evidence="5">Vegetative mycelium</tissue>
    </source>
</reference>
<dbReference type="InterPro" id="IPR001910">
    <property type="entry name" value="Inosine/uridine_hydrolase_dom"/>
</dbReference>
<comment type="similarity">
    <text evidence="1">Belongs to the IUNH family.</text>
</comment>
<dbReference type="EMBL" id="HF935634">
    <property type="protein sequence ID" value="CCX11707.1"/>
    <property type="molecule type" value="Genomic_DNA"/>
</dbReference>
<sequence>MTTVTKTPIWLDCDPGHDDAFAIILAAEHPRFELLGISTVHGNASLPNVTRNALSLLTAINRPEIPVYSGASKPFSRPAVHAPDIHGDSGIDGTSLLPIPVTVHSTTNAIVAMYNAIMSTPPQTCALVATGTLTNIALLFATFPEAASHVKEVSIMGGAFGDRADSKGNITPWAEFNIYCDPEAAQSIFSNPELDRKITIMPLDITHTVLANEKVLTRLMGKGGEYRRMLHELLTFFRDTYVRVFGITEGPPLHDPLAVAVVLLEQDVQWRFEEVRIEVTCSGPEVGRTVKTRELPEVVGDQLGGGSRDAYTRVKVPLGLNVEKFWDVLLGVVEGCDGRYEWPKTESI</sequence>
<protein>
    <submittedName>
        <fullName evidence="5">Similar to Uridine nucleosidase acc. no. Q04179</fullName>
    </submittedName>
</protein>
<name>U4L5X3_PYROM</name>
<keyword evidence="6" id="KW-1185">Reference proteome</keyword>
<keyword evidence="2" id="KW-0378">Hydrolase</keyword>
<dbReference type="InterPro" id="IPR036452">
    <property type="entry name" value="Ribo_hydro-like"/>
</dbReference>
<dbReference type="Pfam" id="PF01156">
    <property type="entry name" value="IU_nuc_hydro"/>
    <property type="match status" value="1"/>
</dbReference>
<gene>
    <name evidence="5" type="ORF">PCON_11301</name>
</gene>
<dbReference type="GO" id="GO:0006152">
    <property type="term" value="P:purine nucleoside catabolic process"/>
    <property type="evidence" value="ECO:0007669"/>
    <property type="project" value="TreeGrafter"/>
</dbReference>
<evidence type="ECO:0000259" key="4">
    <source>
        <dbReference type="Pfam" id="PF01156"/>
    </source>
</evidence>